<dbReference type="Proteomes" id="UP001583177">
    <property type="component" value="Unassembled WGS sequence"/>
</dbReference>
<reference evidence="7 8" key="1">
    <citation type="journal article" date="2024" name="IMA Fungus">
        <title>IMA Genome - F19 : A genome assembly and annotation guide to empower mycologists, including annotated draft genome sequences of Ceratocystis pirilliformis, Diaporthe australafricana, Fusarium ophioides, Paecilomyces lecythidis, and Sporothrix stenoceras.</title>
        <authorList>
            <person name="Aylward J."/>
            <person name="Wilson A.M."/>
            <person name="Visagie C.M."/>
            <person name="Spraker J."/>
            <person name="Barnes I."/>
            <person name="Buitendag C."/>
            <person name="Ceriani C."/>
            <person name="Del Mar Angel L."/>
            <person name="du Plessis D."/>
            <person name="Fuchs T."/>
            <person name="Gasser K."/>
            <person name="Kramer D."/>
            <person name="Li W."/>
            <person name="Munsamy K."/>
            <person name="Piso A."/>
            <person name="Price J.L."/>
            <person name="Sonnekus B."/>
            <person name="Thomas C."/>
            <person name="van der Nest A."/>
            <person name="van Dijk A."/>
            <person name="van Heerden A."/>
            <person name="van Vuuren N."/>
            <person name="Yilmaz N."/>
            <person name="Duong T.A."/>
            <person name="van der Merwe N.A."/>
            <person name="Wingfield M.J."/>
            <person name="Wingfield B.D."/>
        </authorList>
    </citation>
    <scope>NUCLEOTIDE SEQUENCE [LARGE SCALE GENOMIC DNA]</scope>
    <source>
        <strain evidence="7 8">CMW 18300</strain>
    </source>
</reference>
<dbReference type="InterPro" id="IPR014030">
    <property type="entry name" value="Ketoacyl_synth_N"/>
</dbReference>
<comment type="similarity">
    <text evidence="4">Belongs to the thiolase-like superfamily. Beta-ketoacyl-ACP synthases family.</text>
</comment>
<feature type="domain" description="Ketosynthase family 3 (KS3)" evidence="6">
    <location>
        <begin position="3"/>
        <end position="430"/>
    </location>
</feature>
<dbReference type="InterPro" id="IPR050091">
    <property type="entry name" value="PKS_NRPS_Biosynth_Enz"/>
</dbReference>
<sequence length="526" mass="56683">MTAEPVAIVGLSCRLPGGSNDLNSLWDLLADGGQAWSPVPADRFNEAAFHHPNADDPNGTNNHRGGHFIDGDIRDFDHAFFHLSRQQAVAMDPQQRILLEMAHEALESAGLRREAVGGSRTAVYAAIFGMDYERNLVQGVLDLPVYQSVGTGTAILANRISHAFDLRGPSVTLDTGCSGGLVALHHACQSLRNGESDAALVASANLQLMPDQYIGMSNQHMVSSSGRCYPFDARGDGYGRGEGFAVVVLKRLSDAMRDRDPVRSIVVNTGMNQDGYTASGITHPNRSAQADLIRETYARARLRPQDILYVEAHGTGTVAGDSEELAAIDEVFGGADRSLPLFVGSNKGSIGHTESTSGLASLLKAVSMLEHGEIPPVAGFASPKSGLPLDRICIPTQRIPWPRVADNVARRISINSFGYGGANAHAIVEQGPQTQRRPSREKPKTGFHIIVLSASNQASLKMMLESHIKWIEKNPERSLADISYTLCQRRSALPWRFSCTADGATSMLDALQQGIRTPPKKPSPPK</sequence>
<proteinExistence type="inferred from homology"/>
<evidence type="ECO:0000256" key="5">
    <source>
        <dbReference type="SAM" id="MobiDB-lite"/>
    </source>
</evidence>
<dbReference type="Pfam" id="PF02801">
    <property type="entry name" value="Ketoacyl-synt_C"/>
    <property type="match status" value="1"/>
</dbReference>
<dbReference type="SUPFAM" id="SSF53901">
    <property type="entry name" value="Thiolase-like"/>
    <property type="match status" value="1"/>
</dbReference>
<organism evidence="7 8">
    <name type="scientific">Diaporthe australafricana</name>
    <dbReference type="NCBI Taxonomy" id="127596"/>
    <lineage>
        <taxon>Eukaryota</taxon>
        <taxon>Fungi</taxon>
        <taxon>Dikarya</taxon>
        <taxon>Ascomycota</taxon>
        <taxon>Pezizomycotina</taxon>
        <taxon>Sordariomycetes</taxon>
        <taxon>Sordariomycetidae</taxon>
        <taxon>Diaporthales</taxon>
        <taxon>Diaporthaceae</taxon>
        <taxon>Diaporthe</taxon>
    </lineage>
</organism>
<dbReference type="PROSITE" id="PS52004">
    <property type="entry name" value="KS3_2"/>
    <property type="match status" value="1"/>
</dbReference>
<protein>
    <submittedName>
        <fullName evidence="7">Highly reducing polyketide synthase 17</fullName>
    </submittedName>
</protein>
<dbReference type="Gene3D" id="3.40.47.10">
    <property type="match status" value="1"/>
</dbReference>
<accession>A0ABR3WAL3</accession>
<name>A0ABR3WAL3_9PEZI</name>
<evidence type="ECO:0000313" key="8">
    <source>
        <dbReference type="Proteomes" id="UP001583177"/>
    </source>
</evidence>
<dbReference type="PANTHER" id="PTHR43775">
    <property type="entry name" value="FATTY ACID SYNTHASE"/>
    <property type="match status" value="1"/>
</dbReference>
<dbReference type="InterPro" id="IPR016039">
    <property type="entry name" value="Thiolase-like"/>
</dbReference>
<evidence type="ECO:0000256" key="3">
    <source>
        <dbReference type="ARBA" id="ARBA00023268"/>
    </source>
</evidence>
<dbReference type="InterPro" id="IPR020841">
    <property type="entry name" value="PKS_Beta-ketoAc_synthase_dom"/>
</dbReference>
<keyword evidence="4" id="KW-0808">Transferase</keyword>
<dbReference type="InterPro" id="IPR014031">
    <property type="entry name" value="Ketoacyl_synth_C"/>
</dbReference>
<keyword evidence="3" id="KW-0511">Multifunctional enzyme</keyword>
<evidence type="ECO:0000313" key="7">
    <source>
        <dbReference type="EMBL" id="KAL1857401.1"/>
    </source>
</evidence>
<comment type="caution">
    <text evidence="7">The sequence shown here is derived from an EMBL/GenBank/DDBJ whole genome shotgun (WGS) entry which is preliminary data.</text>
</comment>
<evidence type="ECO:0000256" key="4">
    <source>
        <dbReference type="RuleBase" id="RU003694"/>
    </source>
</evidence>
<dbReference type="Pfam" id="PF00109">
    <property type="entry name" value="ketoacyl-synt"/>
    <property type="match status" value="1"/>
</dbReference>
<keyword evidence="1" id="KW-0596">Phosphopantetheine</keyword>
<evidence type="ECO:0000259" key="6">
    <source>
        <dbReference type="PROSITE" id="PS52004"/>
    </source>
</evidence>
<dbReference type="EMBL" id="JAWRVE010000114">
    <property type="protein sequence ID" value="KAL1857401.1"/>
    <property type="molecule type" value="Genomic_DNA"/>
</dbReference>
<keyword evidence="2" id="KW-0597">Phosphoprotein</keyword>
<dbReference type="SMART" id="SM00825">
    <property type="entry name" value="PKS_KS"/>
    <property type="match status" value="1"/>
</dbReference>
<feature type="region of interest" description="Disordered" evidence="5">
    <location>
        <begin position="48"/>
        <end position="67"/>
    </location>
</feature>
<gene>
    <name evidence="7" type="primary">BA17A</name>
    <name evidence="7" type="ORF">Daus18300_010374</name>
</gene>
<keyword evidence="8" id="KW-1185">Reference proteome</keyword>
<dbReference type="PANTHER" id="PTHR43775:SF22">
    <property type="entry name" value="SYNTHASE, PUTATIVE (JCVI)-RELATED"/>
    <property type="match status" value="1"/>
</dbReference>
<dbReference type="InterPro" id="IPR032821">
    <property type="entry name" value="PKS_assoc"/>
</dbReference>
<dbReference type="CDD" id="cd00833">
    <property type="entry name" value="PKS"/>
    <property type="match status" value="1"/>
</dbReference>
<dbReference type="Pfam" id="PF16197">
    <property type="entry name" value="KAsynt_C_assoc"/>
    <property type="match status" value="1"/>
</dbReference>
<evidence type="ECO:0000256" key="2">
    <source>
        <dbReference type="ARBA" id="ARBA00022553"/>
    </source>
</evidence>
<evidence type="ECO:0000256" key="1">
    <source>
        <dbReference type="ARBA" id="ARBA00022450"/>
    </source>
</evidence>